<proteinExistence type="predicted"/>
<sequence length="144" mass="15805">MDSGIKLIIGFIALIASIVAFSQLSEVAKSNPVKTPSVQKLFYEGTIGGKHSMSISLDRVGGDVTGSAVNTNNELRKLKGSIGKEKTFLLHEYDNDQMTGTFEGRILENGDMRGIWSAPPGGKWFPFYLHKKPRIFSRVKANSD</sequence>
<name>A0A381YSU7_9ZZZZ</name>
<protein>
    <submittedName>
        <fullName evidence="1">Uncharacterized protein</fullName>
    </submittedName>
</protein>
<organism evidence="1">
    <name type="scientific">marine metagenome</name>
    <dbReference type="NCBI Taxonomy" id="408172"/>
    <lineage>
        <taxon>unclassified sequences</taxon>
        <taxon>metagenomes</taxon>
        <taxon>ecological metagenomes</taxon>
    </lineage>
</organism>
<gene>
    <name evidence="1" type="ORF">METZ01_LOCUS132970</name>
</gene>
<accession>A0A381YSU7</accession>
<dbReference type="AlphaFoldDB" id="A0A381YSU7"/>
<dbReference type="EMBL" id="UINC01018982">
    <property type="protein sequence ID" value="SVA80116.1"/>
    <property type="molecule type" value="Genomic_DNA"/>
</dbReference>
<evidence type="ECO:0000313" key="1">
    <source>
        <dbReference type="EMBL" id="SVA80116.1"/>
    </source>
</evidence>
<reference evidence="1" key="1">
    <citation type="submission" date="2018-05" db="EMBL/GenBank/DDBJ databases">
        <authorList>
            <person name="Lanie J.A."/>
            <person name="Ng W.-L."/>
            <person name="Kazmierczak K.M."/>
            <person name="Andrzejewski T.M."/>
            <person name="Davidsen T.M."/>
            <person name="Wayne K.J."/>
            <person name="Tettelin H."/>
            <person name="Glass J.I."/>
            <person name="Rusch D."/>
            <person name="Podicherti R."/>
            <person name="Tsui H.-C.T."/>
            <person name="Winkler M.E."/>
        </authorList>
    </citation>
    <scope>NUCLEOTIDE SEQUENCE</scope>
</reference>